<dbReference type="GO" id="GO:0004713">
    <property type="term" value="F:protein tyrosine kinase activity"/>
    <property type="evidence" value="ECO:0007669"/>
    <property type="project" value="TreeGrafter"/>
</dbReference>
<dbReference type="Proteomes" id="UP000294563">
    <property type="component" value="Unassembled WGS sequence"/>
</dbReference>
<dbReference type="RefSeq" id="WP_134014781.1">
    <property type="nucleotide sequence ID" value="NZ_SOBH01000003.1"/>
</dbReference>
<dbReference type="InterPro" id="IPR005702">
    <property type="entry name" value="Wzc-like_C"/>
</dbReference>
<sequence length="265" mass="28665">MEHLTNTDEILRTAQSTPDADATLAASAELADPLKSWSRLSEVTLDPITLQRHHILTTQPTDASAPYDRLRTRLLSHMRAAGHRRVAITSPTSGCGSSTIVANLALSLARQEDLRVMVLDLNLRNPSLIHLFGLKESGPRFSVLTGHRRNFDSTCLRVGANLGLSLNATKLDDAAERLAHVKTAALLDHIERDFAPDLMLFDLAPLNPMDDAIASLSLADCALLVARADHSTTAEIDTAERTIAENTTCLGVVLNACRFTDTKGG</sequence>
<evidence type="ECO:0000313" key="4">
    <source>
        <dbReference type="Proteomes" id="UP000294563"/>
    </source>
</evidence>
<gene>
    <name evidence="3" type="ORF">BDE40_2419</name>
</gene>
<keyword evidence="2" id="KW-0067">ATP-binding</keyword>
<evidence type="ECO:0000313" key="3">
    <source>
        <dbReference type="EMBL" id="TDT73645.1"/>
    </source>
</evidence>
<dbReference type="CDD" id="cd05387">
    <property type="entry name" value="BY-kinase"/>
    <property type="match status" value="1"/>
</dbReference>
<dbReference type="AlphaFoldDB" id="A0A4V6Q385"/>
<keyword evidence="4" id="KW-1185">Reference proteome</keyword>
<dbReference type="EMBL" id="SOBH01000003">
    <property type="protein sequence ID" value="TDT73645.1"/>
    <property type="molecule type" value="Genomic_DNA"/>
</dbReference>
<dbReference type="GO" id="GO:0005886">
    <property type="term" value="C:plasma membrane"/>
    <property type="evidence" value="ECO:0007669"/>
    <property type="project" value="TreeGrafter"/>
</dbReference>
<comment type="caution">
    <text evidence="3">The sequence shown here is derived from an EMBL/GenBank/DDBJ whole genome shotgun (WGS) entry which is preliminary data.</text>
</comment>
<name>A0A4V6Q385_9RHOB</name>
<proteinExistence type="predicted"/>
<organism evidence="3 4">
    <name type="scientific">Litoreibacter halocynthiae</name>
    <dbReference type="NCBI Taxonomy" id="1242689"/>
    <lineage>
        <taxon>Bacteria</taxon>
        <taxon>Pseudomonadati</taxon>
        <taxon>Pseudomonadota</taxon>
        <taxon>Alphaproteobacteria</taxon>
        <taxon>Rhodobacterales</taxon>
        <taxon>Roseobacteraceae</taxon>
        <taxon>Litoreibacter</taxon>
    </lineage>
</organism>
<dbReference type="InterPro" id="IPR027417">
    <property type="entry name" value="P-loop_NTPase"/>
</dbReference>
<protein>
    <submittedName>
        <fullName evidence="3">Mrp family chromosome partitioning ATPase</fullName>
    </submittedName>
</protein>
<evidence type="ECO:0000256" key="2">
    <source>
        <dbReference type="ARBA" id="ARBA00022840"/>
    </source>
</evidence>
<dbReference type="Gene3D" id="3.40.50.300">
    <property type="entry name" value="P-loop containing nucleotide triphosphate hydrolases"/>
    <property type="match status" value="1"/>
</dbReference>
<reference evidence="3 4" key="1">
    <citation type="submission" date="2019-03" db="EMBL/GenBank/DDBJ databases">
        <title>Genomic Encyclopedia of Archaeal and Bacterial Type Strains, Phase II (KMG-II): from individual species to whole genera.</title>
        <authorList>
            <person name="Goeker M."/>
        </authorList>
    </citation>
    <scope>NUCLEOTIDE SEQUENCE [LARGE SCALE GENOMIC DNA]</scope>
    <source>
        <strain evidence="3 4">DSM 29467</strain>
    </source>
</reference>
<dbReference type="PANTHER" id="PTHR32309">
    <property type="entry name" value="TYROSINE-PROTEIN KINASE"/>
    <property type="match status" value="1"/>
</dbReference>
<dbReference type="PANTHER" id="PTHR32309:SF13">
    <property type="entry name" value="FERRIC ENTEROBACTIN TRANSPORT PROTEIN FEPE"/>
    <property type="match status" value="1"/>
</dbReference>
<dbReference type="InterPro" id="IPR050445">
    <property type="entry name" value="Bact_polysacc_biosynth/exp"/>
</dbReference>
<evidence type="ECO:0000256" key="1">
    <source>
        <dbReference type="ARBA" id="ARBA00022741"/>
    </source>
</evidence>
<accession>A0A4V6Q385</accession>
<dbReference type="SUPFAM" id="SSF52540">
    <property type="entry name" value="P-loop containing nucleoside triphosphate hydrolases"/>
    <property type="match status" value="1"/>
</dbReference>
<dbReference type="OrthoDB" id="9775724at2"/>
<keyword evidence="1" id="KW-0547">Nucleotide-binding</keyword>